<keyword evidence="8 11" id="KW-1133">Transmembrane helix</keyword>
<keyword evidence="9" id="KW-0496">Mitochondrion</keyword>
<gene>
    <name evidence="12" type="ORF">MENT_LOCUS5491</name>
</gene>
<dbReference type="GO" id="GO:0006120">
    <property type="term" value="P:mitochondrial electron transport, NADH to ubiquinone"/>
    <property type="evidence" value="ECO:0007669"/>
    <property type="project" value="InterPro"/>
</dbReference>
<evidence type="ECO:0000256" key="7">
    <source>
        <dbReference type="ARBA" id="ARBA00022982"/>
    </source>
</evidence>
<dbReference type="OrthoDB" id="6329847at2759"/>
<evidence type="ECO:0000313" key="13">
    <source>
        <dbReference type="Proteomes" id="UP000580250"/>
    </source>
</evidence>
<dbReference type="AlphaFoldDB" id="A0A6V7TY73"/>
<sequence length="150" mass="17510">MVFNGQHVKISPEEFKRRETFLTEGQIKYNIFDPFSWPLQAKLTLAAGIAGITSCSYYNIFYRKPWYQAIVVKSLLISGGMCLAYFAGKSRVYNMATRDAVIEHYMELHPDDFDRTSDYIGRPYSGILMPWFPRRGAYPRKEKSEYDHPE</sequence>
<comment type="similarity">
    <text evidence="2">Belongs to the complex I NDUFC2 subunit family.</text>
</comment>
<dbReference type="Proteomes" id="UP000580250">
    <property type="component" value="Unassembled WGS sequence"/>
</dbReference>
<proteinExistence type="inferred from homology"/>
<evidence type="ECO:0000256" key="10">
    <source>
        <dbReference type="ARBA" id="ARBA00023136"/>
    </source>
</evidence>
<evidence type="ECO:0000256" key="6">
    <source>
        <dbReference type="ARBA" id="ARBA00022792"/>
    </source>
</evidence>
<keyword evidence="4" id="KW-0679">Respiratory chain</keyword>
<dbReference type="Pfam" id="PF06374">
    <property type="entry name" value="NDUF_C2"/>
    <property type="match status" value="1"/>
</dbReference>
<keyword evidence="6" id="KW-0999">Mitochondrion inner membrane</keyword>
<name>A0A6V7TY73_MELEN</name>
<dbReference type="PANTHER" id="PTHR13099:SF0">
    <property type="entry name" value="NADH DEHYDROGENASE [UBIQUINONE] 1 SUBUNIT C2-RELATED"/>
    <property type="match status" value="1"/>
</dbReference>
<comment type="caution">
    <text evidence="12">The sequence shown here is derived from an EMBL/GenBank/DDBJ whole genome shotgun (WGS) entry which is preliminary data.</text>
</comment>
<keyword evidence="7" id="KW-0249">Electron transport</keyword>
<feature type="transmembrane region" description="Helical" evidence="11">
    <location>
        <begin position="66"/>
        <end position="88"/>
    </location>
</feature>
<accession>A0A6V7TY73</accession>
<evidence type="ECO:0000313" key="12">
    <source>
        <dbReference type="EMBL" id="CAD2137611.1"/>
    </source>
</evidence>
<dbReference type="EMBL" id="CAJEWN010000020">
    <property type="protein sequence ID" value="CAD2137611.1"/>
    <property type="molecule type" value="Genomic_DNA"/>
</dbReference>
<dbReference type="PANTHER" id="PTHR13099">
    <property type="entry name" value="NADH-UBIQUINONE OXIDOREDUCTASE SUBUNIT B14.5B"/>
    <property type="match status" value="1"/>
</dbReference>
<evidence type="ECO:0000256" key="2">
    <source>
        <dbReference type="ARBA" id="ARBA00008674"/>
    </source>
</evidence>
<protein>
    <submittedName>
        <fullName evidence="12">Uncharacterized protein</fullName>
    </submittedName>
</protein>
<keyword evidence="10 11" id="KW-0472">Membrane</keyword>
<organism evidence="12 13">
    <name type="scientific">Meloidogyne enterolobii</name>
    <name type="common">Root-knot nematode worm</name>
    <name type="synonym">Meloidogyne mayaguensis</name>
    <dbReference type="NCBI Taxonomy" id="390850"/>
    <lineage>
        <taxon>Eukaryota</taxon>
        <taxon>Metazoa</taxon>
        <taxon>Ecdysozoa</taxon>
        <taxon>Nematoda</taxon>
        <taxon>Chromadorea</taxon>
        <taxon>Rhabditida</taxon>
        <taxon>Tylenchina</taxon>
        <taxon>Tylenchomorpha</taxon>
        <taxon>Tylenchoidea</taxon>
        <taxon>Meloidogynidae</taxon>
        <taxon>Meloidogyninae</taxon>
        <taxon>Meloidogyne</taxon>
    </lineage>
</organism>
<evidence type="ECO:0000256" key="4">
    <source>
        <dbReference type="ARBA" id="ARBA00022660"/>
    </source>
</evidence>
<evidence type="ECO:0000256" key="5">
    <source>
        <dbReference type="ARBA" id="ARBA00022692"/>
    </source>
</evidence>
<evidence type="ECO:0000256" key="3">
    <source>
        <dbReference type="ARBA" id="ARBA00022448"/>
    </source>
</evidence>
<comment type="subcellular location">
    <subcellularLocation>
        <location evidence="1">Mitochondrion inner membrane</location>
        <topology evidence="1">Single-pass membrane protein</topology>
        <orientation evidence="1">Matrix side</orientation>
    </subcellularLocation>
</comment>
<keyword evidence="3" id="KW-0813">Transport</keyword>
<dbReference type="InterPro" id="IPR009423">
    <property type="entry name" value="NDUC2"/>
</dbReference>
<evidence type="ECO:0000256" key="1">
    <source>
        <dbReference type="ARBA" id="ARBA00004298"/>
    </source>
</evidence>
<dbReference type="GO" id="GO:0005743">
    <property type="term" value="C:mitochondrial inner membrane"/>
    <property type="evidence" value="ECO:0007669"/>
    <property type="project" value="UniProtKB-SubCell"/>
</dbReference>
<evidence type="ECO:0000256" key="11">
    <source>
        <dbReference type="SAM" id="Phobius"/>
    </source>
</evidence>
<reference evidence="12 13" key="1">
    <citation type="submission" date="2020-08" db="EMBL/GenBank/DDBJ databases">
        <authorList>
            <person name="Koutsovoulos G."/>
            <person name="Danchin GJ E."/>
        </authorList>
    </citation>
    <scope>NUCLEOTIDE SEQUENCE [LARGE SCALE GENOMIC DNA]</scope>
</reference>
<keyword evidence="5 11" id="KW-0812">Transmembrane</keyword>
<evidence type="ECO:0000256" key="9">
    <source>
        <dbReference type="ARBA" id="ARBA00023128"/>
    </source>
</evidence>
<evidence type="ECO:0000256" key="8">
    <source>
        <dbReference type="ARBA" id="ARBA00022989"/>
    </source>
</evidence>